<keyword evidence="1" id="KW-0472">Membrane</keyword>
<keyword evidence="1" id="KW-1133">Transmembrane helix</keyword>
<reference evidence="2" key="1">
    <citation type="submission" date="2022-12" db="EMBL/GenBank/DDBJ databases">
        <authorList>
            <person name="Wang J."/>
        </authorList>
    </citation>
    <scope>NUCLEOTIDE SEQUENCE</scope>
    <source>
        <strain evidence="2">HY-45-18</strain>
    </source>
</reference>
<evidence type="ECO:0000313" key="2">
    <source>
        <dbReference type="EMBL" id="MCY6484740.1"/>
    </source>
</evidence>
<gene>
    <name evidence="2" type="ORF">OW763_10345</name>
</gene>
<comment type="caution">
    <text evidence="2">The sequence shown here is derived from an EMBL/GenBank/DDBJ whole genome shotgun (WGS) entry which is preliminary data.</text>
</comment>
<evidence type="ECO:0000256" key="1">
    <source>
        <dbReference type="SAM" id="Phobius"/>
    </source>
</evidence>
<evidence type="ECO:0000313" key="3">
    <source>
        <dbReference type="Proteomes" id="UP001078443"/>
    </source>
</evidence>
<proteinExistence type="predicted"/>
<dbReference type="Proteomes" id="UP001078443">
    <property type="component" value="Unassembled WGS sequence"/>
</dbReference>
<dbReference type="Pfam" id="PF07009">
    <property type="entry name" value="NusG_II"/>
    <property type="match status" value="1"/>
</dbReference>
<keyword evidence="1" id="KW-0812">Transmembrane</keyword>
<protein>
    <submittedName>
        <fullName evidence="2">NusG domain II-containing protein</fullName>
    </submittedName>
</protein>
<name>A0ABT4D0H7_9CLOT</name>
<dbReference type="CDD" id="cd09911">
    <property type="entry name" value="Lin0431_like"/>
    <property type="match status" value="1"/>
</dbReference>
<dbReference type="Gene3D" id="2.60.320.10">
    <property type="entry name" value="N-utilization substance G protein NusG, insert domain"/>
    <property type="match status" value="1"/>
</dbReference>
<organism evidence="2 3">
    <name type="scientific">Clostridium aestuarii</name>
    <dbReference type="NCBI Taxonomy" id="338193"/>
    <lineage>
        <taxon>Bacteria</taxon>
        <taxon>Bacillati</taxon>
        <taxon>Bacillota</taxon>
        <taxon>Clostridia</taxon>
        <taxon>Eubacteriales</taxon>
        <taxon>Clostridiaceae</taxon>
        <taxon>Clostridium</taxon>
    </lineage>
</organism>
<dbReference type="EMBL" id="JAPQER010000003">
    <property type="protein sequence ID" value="MCY6484740.1"/>
    <property type="molecule type" value="Genomic_DNA"/>
</dbReference>
<keyword evidence="3" id="KW-1185">Reference proteome</keyword>
<sequence>MKKSDLIIVVLFLVIAITFFGFNKYRSNFIKQNSNQIYAEIYVEGNLYKSVPLSNDKEDIIEINTEDGKNIIKIHDDGVEITEADCFDEICVKTGFKKEVGETIVCLPHKLVIEIKGNMEIKVDAVSN</sequence>
<feature type="transmembrane region" description="Helical" evidence="1">
    <location>
        <begin position="6"/>
        <end position="22"/>
    </location>
</feature>
<dbReference type="RefSeq" id="WP_268041044.1">
    <property type="nucleotide sequence ID" value="NZ_JAPQER010000003.1"/>
</dbReference>
<accession>A0ABT4D0H7</accession>
<dbReference type="InterPro" id="IPR038690">
    <property type="entry name" value="NusG_2_sf"/>
</dbReference>